<dbReference type="CDD" id="cd12152">
    <property type="entry name" value="F1-ATPase_delta"/>
    <property type="match status" value="1"/>
</dbReference>
<keyword evidence="6" id="KW-0809">Transit peptide</keyword>
<keyword evidence="4" id="KW-0375">Hydrogen ion transport</keyword>
<reference evidence="12" key="2">
    <citation type="submission" date="2013-03" db="EMBL/GenBank/DDBJ databases">
        <authorList>
            <person name="Motta M.C.M."/>
            <person name="Martins A.C.A."/>
            <person name="Preta C.M.C.C."/>
            <person name="Silva R."/>
            <person name="de Souza S.S."/>
            <person name="Klein C.C."/>
            <person name="de Almeida L.G.P."/>
            <person name="Cunha O.L."/>
            <person name="Colabardini A.C."/>
            <person name="Lima B.A."/>
            <person name="Machado C.R."/>
            <person name="Soares C.M.A."/>
            <person name="de Menezes C.B.A."/>
            <person name="Bartolomeu D.C."/>
            <person name="Grisard E.C."/>
            <person name="Fantinatti-Garboggini F."/>
            <person name="Rodrigues-Luiz G.F."/>
            <person name="Wagner G."/>
            <person name="Goldman G.H."/>
            <person name="Fietto J.L.R."/>
            <person name="Ciapina L.P."/>
            <person name="Brocchi M."/>
            <person name="Elias M.C."/>
            <person name="Goldman M.H.S."/>
            <person name="Sagot M.-F."/>
            <person name="Pereira M."/>
            <person name="Stoco P.H."/>
            <person name="Teixeira S.M.R."/>
            <person name="de Mendonca-Neto R.P."/>
            <person name="Maciel T.E.F."/>
            <person name="Mendes T.A.O."/>
            <person name="Urmenyi T.P."/>
            <person name="Teixeira M.M.G."/>
            <person name="de Camargo E.F.P."/>
            <person name="de Sousa W."/>
            <person name="Schenkman S."/>
            <person name="de Vasconcelos A.T.R."/>
        </authorList>
    </citation>
    <scope>NUCLEOTIDE SEQUENCE</scope>
</reference>
<dbReference type="GO" id="GO:0046933">
    <property type="term" value="F:proton-transporting ATP synthase activity, rotational mechanism"/>
    <property type="evidence" value="ECO:0007669"/>
    <property type="project" value="InterPro"/>
</dbReference>
<evidence type="ECO:0000256" key="9">
    <source>
        <dbReference type="ARBA" id="ARBA00023136"/>
    </source>
</evidence>
<evidence type="ECO:0000256" key="2">
    <source>
        <dbReference type="ARBA" id="ARBA00005712"/>
    </source>
</evidence>
<name>S9UQV2_9TRYP</name>
<comment type="caution">
    <text evidence="12">The sequence shown here is derived from an EMBL/GenBank/DDBJ whole genome shotgun (WGS) entry which is preliminary data.</text>
</comment>
<evidence type="ECO:0000313" key="12">
    <source>
        <dbReference type="EMBL" id="EPY33297.1"/>
    </source>
</evidence>
<keyword evidence="8" id="KW-0496">Mitochondrion</keyword>
<comment type="subcellular location">
    <subcellularLocation>
        <location evidence="1">Mitochondrion inner membrane</location>
    </subcellularLocation>
</comment>
<keyword evidence="14" id="KW-1185">Reference proteome</keyword>
<dbReference type="PANTHER" id="PTHR13822:SF7">
    <property type="entry name" value="ATP SYNTHASE SUBUNIT DELTA, MITOCHONDRIAL"/>
    <property type="match status" value="1"/>
</dbReference>
<evidence type="ECO:0000256" key="5">
    <source>
        <dbReference type="ARBA" id="ARBA00022792"/>
    </source>
</evidence>
<evidence type="ECO:0000313" key="14">
    <source>
        <dbReference type="Proteomes" id="UP000015354"/>
    </source>
</evidence>
<evidence type="ECO:0000259" key="10">
    <source>
        <dbReference type="Pfam" id="PF02823"/>
    </source>
</evidence>
<dbReference type="EMBL" id="ATMH01002453">
    <property type="protein sequence ID" value="EPY33170.1"/>
    <property type="molecule type" value="Genomic_DNA"/>
</dbReference>
<evidence type="ECO:0000256" key="6">
    <source>
        <dbReference type="ARBA" id="ARBA00022946"/>
    </source>
</evidence>
<evidence type="ECO:0000313" key="11">
    <source>
        <dbReference type="EMBL" id="EPY33170.1"/>
    </source>
</evidence>
<feature type="domain" description="ATP synthase F1 complex delta/epsilon subunit N-terminal" evidence="10">
    <location>
        <begin position="50"/>
        <end position="121"/>
    </location>
</feature>
<protein>
    <submittedName>
        <fullName evidence="12">F-type H+-transporting ATPase subunit delta</fullName>
    </submittedName>
</protein>
<dbReference type="InterPro" id="IPR001469">
    <property type="entry name" value="ATP_synth_F1_dsu/esu"/>
</dbReference>
<accession>S9UQV2</accession>
<dbReference type="InterPro" id="IPR020546">
    <property type="entry name" value="ATP_synth_F1_dsu/esu_N"/>
</dbReference>
<sequence length="182" mass="19985">MFRYAGCRLMARTMALLSQPAHGIPEGFEFFEHKVVDKDINSNYENMETLRLTVTRQDEFLFKEEPVKCVTISGVNGESGIYPGHAYEIAQLAPAPLVIEKPDGTVLKYFTSGGFAHVNNEGSCDINCVECVPLADLELEAAEKALAEQNAALGQAKDEKAKSVVEIRIGVLESIIQALKHN</sequence>
<dbReference type="GO" id="GO:0045259">
    <property type="term" value="C:proton-transporting ATP synthase complex"/>
    <property type="evidence" value="ECO:0007669"/>
    <property type="project" value="InterPro"/>
</dbReference>
<reference evidence="12 14" key="1">
    <citation type="journal article" date="2013" name="PLoS ONE">
        <title>Predicting the Proteins of Angomonas deanei, Strigomonas culicis and Their Respective Endosymbionts Reveals New Aspects of the Trypanosomatidae Family.</title>
        <authorList>
            <person name="Motta M.C."/>
            <person name="Martins A.C."/>
            <person name="de Souza S.S."/>
            <person name="Catta-Preta C.M."/>
            <person name="Silva R."/>
            <person name="Klein C.C."/>
            <person name="de Almeida L.G."/>
            <person name="de Lima Cunha O."/>
            <person name="Ciapina L.P."/>
            <person name="Brocchi M."/>
            <person name="Colabardini A.C."/>
            <person name="de Araujo Lima B."/>
            <person name="Machado C.R."/>
            <person name="de Almeida Soares C.M."/>
            <person name="Probst C.M."/>
            <person name="de Menezes C.B."/>
            <person name="Thompson C.E."/>
            <person name="Bartholomeu D.C."/>
            <person name="Gradia D.F."/>
            <person name="Pavoni D.P."/>
            <person name="Grisard E.C."/>
            <person name="Fantinatti-Garboggini F."/>
            <person name="Marchini F.K."/>
            <person name="Rodrigues-Luiz G.F."/>
            <person name="Wagner G."/>
            <person name="Goldman G.H."/>
            <person name="Fietto J.L."/>
            <person name="Elias M.C."/>
            <person name="Goldman M.H."/>
            <person name="Sagot M.F."/>
            <person name="Pereira M."/>
            <person name="Stoco P.H."/>
            <person name="de Mendonca-Neto R.P."/>
            <person name="Teixeira S.M."/>
            <person name="Maciel T.E."/>
            <person name="de Oliveira Mendes T.A."/>
            <person name="Urmenyi T.P."/>
            <person name="de Souza W."/>
            <person name="Schenkman S."/>
            <person name="de Vasconcelos A.T."/>
        </authorList>
    </citation>
    <scope>NUCLEOTIDE SEQUENCE [LARGE SCALE GENOMIC DNA]</scope>
</reference>
<comment type="similarity">
    <text evidence="2">Belongs to the ATPase epsilon chain family.</text>
</comment>
<evidence type="ECO:0000256" key="4">
    <source>
        <dbReference type="ARBA" id="ARBA00022781"/>
    </source>
</evidence>
<dbReference type="GO" id="GO:0005743">
    <property type="term" value="C:mitochondrial inner membrane"/>
    <property type="evidence" value="ECO:0007669"/>
    <property type="project" value="UniProtKB-SubCell"/>
</dbReference>
<dbReference type="AlphaFoldDB" id="S9UQV2"/>
<dbReference type="HAMAP" id="MF_00530">
    <property type="entry name" value="ATP_synth_epsil_bac"/>
    <property type="match status" value="1"/>
</dbReference>
<keyword evidence="3" id="KW-0813">Transport</keyword>
<dbReference type="Pfam" id="PF02823">
    <property type="entry name" value="ATP-synt_DE_N"/>
    <property type="match status" value="1"/>
</dbReference>
<dbReference type="OrthoDB" id="270171at2759"/>
<evidence type="ECO:0000256" key="3">
    <source>
        <dbReference type="ARBA" id="ARBA00022448"/>
    </source>
</evidence>
<gene>
    <name evidence="13" type="ORF">STCU_01885</name>
    <name evidence="12" type="ORF">STCU_02331</name>
    <name evidence="11" type="ORF">STCU_02453</name>
</gene>
<keyword evidence="5" id="KW-0999">Mitochondrion inner membrane</keyword>
<dbReference type="InterPro" id="IPR036771">
    <property type="entry name" value="ATPsynth_dsu/esu_N"/>
</dbReference>
<dbReference type="SUPFAM" id="SSF51344">
    <property type="entry name" value="Epsilon subunit of F1F0-ATP synthase N-terminal domain"/>
    <property type="match status" value="1"/>
</dbReference>
<dbReference type="PANTHER" id="PTHR13822">
    <property type="entry name" value="ATP SYNTHASE DELTA/EPSILON CHAIN"/>
    <property type="match status" value="1"/>
</dbReference>
<dbReference type="Proteomes" id="UP000015354">
    <property type="component" value="Unassembled WGS sequence"/>
</dbReference>
<dbReference type="EMBL" id="ATMH01001885">
    <property type="protein sequence ID" value="EPY33881.1"/>
    <property type="molecule type" value="Genomic_DNA"/>
</dbReference>
<evidence type="ECO:0000256" key="7">
    <source>
        <dbReference type="ARBA" id="ARBA00023065"/>
    </source>
</evidence>
<keyword evidence="9" id="KW-0472">Membrane</keyword>
<dbReference type="Gene3D" id="2.60.15.10">
    <property type="entry name" value="F0F1 ATP synthase delta/epsilon subunit, N-terminal"/>
    <property type="match status" value="1"/>
</dbReference>
<proteinExistence type="inferred from homology"/>
<keyword evidence="7" id="KW-0406">Ion transport</keyword>
<organism evidence="12 14">
    <name type="scientific">Strigomonas culicis</name>
    <dbReference type="NCBI Taxonomy" id="28005"/>
    <lineage>
        <taxon>Eukaryota</taxon>
        <taxon>Discoba</taxon>
        <taxon>Euglenozoa</taxon>
        <taxon>Kinetoplastea</taxon>
        <taxon>Metakinetoplastina</taxon>
        <taxon>Trypanosomatida</taxon>
        <taxon>Trypanosomatidae</taxon>
        <taxon>Strigomonadinae</taxon>
        <taxon>Strigomonas</taxon>
    </lineage>
</organism>
<evidence type="ECO:0000256" key="1">
    <source>
        <dbReference type="ARBA" id="ARBA00004273"/>
    </source>
</evidence>
<dbReference type="FunFam" id="2.60.15.10:FF:000014">
    <property type="entry name" value="ATP synthase, epsilon chain, putative"/>
    <property type="match status" value="1"/>
</dbReference>
<evidence type="ECO:0000313" key="13">
    <source>
        <dbReference type="EMBL" id="EPY33881.1"/>
    </source>
</evidence>
<dbReference type="EMBL" id="ATMH01002331">
    <property type="protein sequence ID" value="EPY33297.1"/>
    <property type="molecule type" value="Genomic_DNA"/>
</dbReference>
<evidence type="ECO:0000256" key="8">
    <source>
        <dbReference type="ARBA" id="ARBA00023128"/>
    </source>
</evidence>